<sequence>MYIGKHKLQMVKADVVVDNGSISVLTDPRLEKCHMRSKGFGHDRETKETIRNVLSKHMEKLGLFSDARVLELSERTIAAGASETLADSIREGMLDCAVTVCDGAGTVVSSKPGIVQAIGAVIPWLSETTPIPETQSELKQHGSYLIDDKATIDQVRGVELAAMHGYKRIGVTMVGIKSSILRELRRVEKDKGLQLTALVVHNSEMTEEDARTLLNENADIVWGCASEVVRAIIGPKAVLQMQGPVPMFALTERGKRCALARIANYQDPILVARSDLPVLPPEIQPEPML</sequence>
<dbReference type="Proteomes" id="UP000027153">
    <property type="component" value="Unassembled WGS sequence"/>
</dbReference>
<dbReference type="OrthoDB" id="358516at2157"/>
<evidence type="ECO:0000313" key="1">
    <source>
        <dbReference type="EMBL" id="KCZ72986.1"/>
    </source>
</evidence>
<dbReference type="AlphaFoldDB" id="A0A062V1M8"/>
<dbReference type="InterPro" id="IPR009181">
    <property type="entry name" value="Methan_mark_8"/>
</dbReference>
<comment type="caution">
    <text evidence="1">The sequence shown here is derived from an EMBL/GenBank/DDBJ whole genome shotgun (WGS) entry which is preliminary data.</text>
</comment>
<keyword evidence="2" id="KW-1185">Reference proteome</keyword>
<dbReference type="RefSeq" id="WP_052368478.1">
    <property type="nucleotide sequence ID" value="NZ_JMIY01000001.1"/>
</dbReference>
<reference evidence="1 2" key="1">
    <citation type="journal article" date="2013" name="Nature">
        <title>Anaerobic oxidation of methane coupled to nitrate reduction in a novel archaeal lineage.</title>
        <authorList>
            <person name="Haroon M.F."/>
            <person name="Hu S."/>
            <person name="Shi Y."/>
            <person name="Imelfort M."/>
            <person name="Keller J."/>
            <person name="Hugenholtz P."/>
            <person name="Yuan Z."/>
            <person name="Tyson G.W."/>
        </authorList>
    </citation>
    <scope>NUCLEOTIDE SEQUENCE [LARGE SCALE GENOMIC DNA]</scope>
    <source>
        <strain evidence="1 2">ANME-2d</strain>
    </source>
</reference>
<dbReference type="Pfam" id="PF09872">
    <property type="entry name" value="DUF2099"/>
    <property type="match status" value="1"/>
</dbReference>
<dbReference type="EMBL" id="JMIY01000001">
    <property type="protein sequence ID" value="KCZ72986.1"/>
    <property type="molecule type" value="Genomic_DNA"/>
</dbReference>
<accession>A0A062V1M8</accession>
<evidence type="ECO:0008006" key="3">
    <source>
        <dbReference type="Google" id="ProtNLM"/>
    </source>
</evidence>
<protein>
    <recommendedName>
        <fullName evidence="3">Methanogenesis marker protein 8</fullName>
    </recommendedName>
</protein>
<evidence type="ECO:0000313" key="2">
    <source>
        <dbReference type="Proteomes" id="UP000027153"/>
    </source>
</evidence>
<name>A0A062V1M8_9EURY</name>
<organism evidence="1 2">
    <name type="scientific">Candidatus Methanoperedens nitratireducens</name>
    <dbReference type="NCBI Taxonomy" id="1392998"/>
    <lineage>
        <taxon>Archaea</taxon>
        <taxon>Methanobacteriati</taxon>
        <taxon>Methanobacteriota</taxon>
        <taxon>Stenosarchaea group</taxon>
        <taxon>Methanomicrobia</taxon>
        <taxon>Methanosarcinales</taxon>
        <taxon>ANME-2 cluster</taxon>
        <taxon>Candidatus Methanoperedentaceae</taxon>
        <taxon>Candidatus Methanoperedens</taxon>
    </lineage>
</organism>
<gene>
    <name evidence="1" type="ORF">ANME2D_00045</name>
</gene>
<proteinExistence type="predicted"/>